<dbReference type="Pfam" id="PF13289">
    <property type="entry name" value="SIR2_2"/>
    <property type="match status" value="1"/>
</dbReference>
<evidence type="ECO:0000313" key="11">
    <source>
        <dbReference type="Proteomes" id="UP000241093"/>
    </source>
</evidence>
<evidence type="ECO:0000256" key="6">
    <source>
        <dbReference type="ARBA" id="ARBA00035033"/>
    </source>
</evidence>
<name>A0A2T4I903_9MOLU</name>
<dbReference type="EMBL" id="LAUU01000010">
    <property type="protein sequence ID" value="PTD30988.1"/>
    <property type="molecule type" value="Genomic_DNA"/>
</dbReference>
<evidence type="ECO:0000313" key="10">
    <source>
        <dbReference type="EMBL" id="PTD30988.1"/>
    </source>
</evidence>
<evidence type="ECO:0000256" key="7">
    <source>
        <dbReference type="ARBA" id="ARBA00047575"/>
    </source>
</evidence>
<evidence type="ECO:0000256" key="5">
    <source>
        <dbReference type="ARBA" id="ARBA00035014"/>
    </source>
</evidence>
<evidence type="ECO:0000256" key="8">
    <source>
        <dbReference type="PROSITE-ProRule" id="PRU00236"/>
    </source>
</evidence>
<dbReference type="InterPro" id="IPR026590">
    <property type="entry name" value="Ssirtuin_cat_dom"/>
</dbReference>
<dbReference type="InterPro" id="IPR041486">
    <property type="entry name" value="ThsA_STALD"/>
</dbReference>
<dbReference type="AlphaFoldDB" id="A0A2T4I903"/>
<accession>A0A2T4I903</accession>
<dbReference type="GO" id="GO:0051607">
    <property type="term" value="P:defense response to virus"/>
    <property type="evidence" value="ECO:0007669"/>
    <property type="project" value="UniProtKB-KW"/>
</dbReference>
<dbReference type="EC" id="3.2.2.5" evidence="4"/>
<keyword evidence="3" id="KW-0051">Antiviral defense</keyword>
<evidence type="ECO:0000256" key="2">
    <source>
        <dbReference type="ARBA" id="ARBA00023027"/>
    </source>
</evidence>
<evidence type="ECO:0000259" key="9">
    <source>
        <dbReference type="PROSITE" id="PS50305"/>
    </source>
</evidence>
<evidence type="ECO:0000256" key="1">
    <source>
        <dbReference type="ARBA" id="ARBA00022801"/>
    </source>
</evidence>
<keyword evidence="1" id="KW-0378">Hydrolase</keyword>
<evidence type="ECO:0000256" key="4">
    <source>
        <dbReference type="ARBA" id="ARBA00034327"/>
    </source>
</evidence>
<dbReference type="PROSITE" id="PS50305">
    <property type="entry name" value="SIRTUIN"/>
    <property type="match status" value="1"/>
</dbReference>
<comment type="caution">
    <text evidence="10">The sequence shown here is derived from an EMBL/GenBank/DDBJ whole genome shotgun (WGS) entry which is preliminary data.</text>
</comment>
<reference evidence="10 11" key="1">
    <citation type="submission" date="2015-04" db="EMBL/GenBank/DDBJ databases">
        <title>Genome sequence of Mycoplasma leachii strain 06049.</title>
        <authorList>
            <person name="Sirand-Pugnet P."/>
            <person name="Breton M."/>
            <person name="Dordet-Frisoni E."/>
            <person name="Baranowski E."/>
            <person name="Barre A."/>
            <person name="Couture C."/>
            <person name="Dupuy V."/>
            <person name="Gaurivaud P."/>
            <person name="Jacob D."/>
            <person name="Lemaitre C."/>
            <person name="Manso-Silvan L."/>
            <person name="Nikolski M."/>
            <person name="Nouvel L.-X."/>
            <person name="Poumarat F."/>
            <person name="Tardy F."/>
            <person name="Thebault P."/>
            <person name="Theil S."/>
            <person name="Citti C."/>
            <person name="Thiaucourt F."/>
            <person name="Blanchard A."/>
        </authorList>
    </citation>
    <scope>NUCLEOTIDE SEQUENCE [LARGE SCALE GENOMIC DNA]</scope>
    <source>
        <strain evidence="10 11">06049</strain>
    </source>
</reference>
<sequence>MLNGKIDKKVLIKELKKSIKNEELAAFIGAGISVDSGFMMWSDLLKEPAVSIGLNIEKENDLVNLAQYYSNIKLRSSIDELIKENFAKMNRPTKNHILLAQLPITTFWTTNYDKLIERALESQNKNPFVKTTDQHLRITNRSFDAIVYKLHGDVDKPEEAVITRNDYEEFGYYNRKLFRQVLEGDLLTKTFIFLGFSFNDPNFNYVIARLRVLLQESNTRTHYCIMKRVSKQENETNEEFGYRLVKQNLQIQDLRRYGIFTCLVDEYDEITEILQTLVDMYKRKTIFISGSADKYDGFRNENDAKLFLHTLAYKLAENNYHIVNGYGKGIGDFLLSGITEFCLKNNKKISDHLTVAPFPQNKISKANIEELYIKNREQMIEKCGIAIFVFGNKDNNNAEGIIKEYQLTNQKKLIPIPIKITGGSAKQIFDLEYSNDIDEIKNAIEKANSETTDNINKIVENILESINLLNNKDLN</sequence>
<dbReference type="SUPFAM" id="SSF52467">
    <property type="entry name" value="DHS-like NAD/FAD-binding domain"/>
    <property type="match status" value="1"/>
</dbReference>
<dbReference type="InterPro" id="IPR029035">
    <property type="entry name" value="DHS-like_NAD/FAD-binding_dom"/>
</dbReference>
<keyword evidence="2" id="KW-0520">NAD</keyword>
<dbReference type="Proteomes" id="UP000241093">
    <property type="component" value="Unassembled WGS sequence"/>
</dbReference>
<comment type="similarity">
    <text evidence="5">Belongs to the soluble Thoeris ThsA family.</text>
</comment>
<evidence type="ECO:0000256" key="3">
    <source>
        <dbReference type="ARBA" id="ARBA00023118"/>
    </source>
</evidence>
<gene>
    <name evidence="10" type="ORF">MLEAa_5950</name>
</gene>
<proteinExistence type="inferred from homology"/>
<protein>
    <recommendedName>
        <fullName evidence="6">NAD(+) hydrolase ThsA</fullName>
        <ecNumber evidence="4">3.2.2.5</ecNumber>
    </recommendedName>
</protein>
<comment type="caution">
    <text evidence="8">Lacks conserved residue(s) required for the propagation of feature annotation.</text>
</comment>
<organism evidence="10 11">
    <name type="scientific">Mycoplasma leachii 06049</name>
    <dbReference type="NCBI Taxonomy" id="1188244"/>
    <lineage>
        <taxon>Bacteria</taxon>
        <taxon>Bacillati</taxon>
        <taxon>Mycoplasmatota</taxon>
        <taxon>Mollicutes</taxon>
        <taxon>Mycoplasmataceae</taxon>
        <taxon>Mycoplasma</taxon>
    </lineage>
</organism>
<dbReference type="RefSeq" id="WP_107669950.1">
    <property type="nucleotide sequence ID" value="NZ_LAUU01000010.1"/>
</dbReference>
<comment type="catalytic activity">
    <reaction evidence="7">
        <text>NAD(+) + H2O = ADP-D-ribose + nicotinamide + H(+)</text>
        <dbReference type="Rhea" id="RHEA:16301"/>
        <dbReference type="ChEBI" id="CHEBI:15377"/>
        <dbReference type="ChEBI" id="CHEBI:15378"/>
        <dbReference type="ChEBI" id="CHEBI:17154"/>
        <dbReference type="ChEBI" id="CHEBI:57540"/>
        <dbReference type="ChEBI" id="CHEBI:57967"/>
        <dbReference type="EC" id="3.2.2.5"/>
    </reaction>
    <physiologicalReaction direction="left-to-right" evidence="7">
        <dbReference type="Rhea" id="RHEA:16302"/>
    </physiologicalReaction>
</comment>
<dbReference type="GO" id="GO:0003953">
    <property type="term" value="F:NAD+ nucleosidase activity"/>
    <property type="evidence" value="ECO:0007669"/>
    <property type="project" value="UniProtKB-EC"/>
</dbReference>
<dbReference type="Pfam" id="PF18185">
    <property type="entry name" value="STALD"/>
    <property type="match status" value="1"/>
</dbReference>
<feature type="domain" description="Deacetylase sirtuin-type" evidence="9">
    <location>
        <begin position="5"/>
        <end position="284"/>
    </location>
</feature>
<dbReference type="Gene3D" id="3.40.50.1220">
    <property type="entry name" value="TPP-binding domain"/>
    <property type="match status" value="1"/>
</dbReference>